<dbReference type="InterPro" id="IPR018929">
    <property type="entry name" value="DUF2510"/>
</dbReference>
<feature type="transmembrane region" description="Helical" evidence="3">
    <location>
        <begin position="133"/>
        <end position="152"/>
    </location>
</feature>
<accession>A0A2V1HUC4</accession>
<evidence type="ECO:0000313" key="6">
    <source>
        <dbReference type="Proteomes" id="UP000244893"/>
    </source>
</evidence>
<gene>
    <name evidence="5" type="ORF">DDQ50_12735</name>
</gene>
<name>A0A2V1HUC4_9MICO</name>
<evidence type="ECO:0000256" key="1">
    <source>
        <dbReference type="ARBA" id="ARBA00022729"/>
    </source>
</evidence>
<feature type="region of interest" description="Disordered" evidence="2">
    <location>
        <begin position="64"/>
        <end position="101"/>
    </location>
</feature>
<keyword evidence="6" id="KW-1185">Reference proteome</keyword>
<organism evidence="5 6">
    <name type="scientific">Amnibacterium flavum</name>
    <dbReference type="NCBI Taxonomy" id="2173173"/>
    <lineage>
        <taxon>Bacteria</taxon>
        <taxon>Bacillati</taxon>
        <taxon>Actinomycetota</taxon>
        <taxon>Actinomycetes</taxon>
        <taxon>Micrococcales</taxon>
        <taxon>Microbacteriaceae</taxon>
        <taxon>Amnibacterium</taxon>
    </lineage>
</organism>
<dbReference type="OrthoDB" id="6048299at2"/>
<feature type="domain" description="G5" evidence="4">
    <location>
        <begin position="183"/>
        <end position="263"/>
    </location>
</feature>
<keyword evidence="3" id="KW-0472">Membrane</keyword>
<dbReference type="Pfam" id="PF07501">
    <property type="entry name" value="G5"/>
    <property type="match status" value="1"/>
</dbReference>
<evidence type="ECO:0000313" key="5">
    <source>
        <dbReference type="EMBL" id="PVZ94560.1"/>
    </source>
</evidence>
<dbReference type="EMBL" id="QEOP01000002">
    <property type="protein sequence ID" value="PVZ94560.1"/>
    <property type="molecule type" value="Genomic_DNA"/>
</dbReference>
<dbReference type="Gene3D" id="2.20.230.10">
    <property type="entry name" value="Resuscitation-promoting factor rpfb"/>
    <property type="match status" value="1"/>
</dbReference>
<evidence type="ECO:0000256" key="2">
    <source>
        <dbReference type="SAM" id="MobiDB-lite"/>
    </source>
</evidence>
<proteinExistence type="predicted"/>
<dbReference type="Pfam" id="PF10708">
    <property type="entry name" value="DUF2510"/>
    <property type="match status" value="1"/>
</dbReference>
<dbReference type="AlphaFoldDB" id="A0A2V1HUC4"/>
<keyword evidence="1" id="KW-0732">Signal</keyword>
<dbReference type="SMART" id="SM01208">
    <property type="entry name" value="G5"/>
    <property type="match status" value="1"/>
</dbReference>
<feature type="compositionally biased region" description="Low complexity" evidence="2">
    <location>
        <begin position="75"/>
        <end position="92"/>
    </location>
</feature>
<sequence>MTADSKRERRGDEATACRTAPGSGRRAMLIATGPLEELMAEPGWYDDPRDARAIRWWDGERWSLHTAPKPPRAAPPTAASAAVASPSPAPRAENPTPASPQHDIYARQTVAVATPAAGSPGLRRASGLSRRNLILLVALAVLVLIVGVTGLANAASSLGGQPRGIAAVPLETAKPTPSPTPTGPKITYQTATETAVVPFNRLSQDDPSRDSGTTAIVVPGVDGTLTRTFRVTLEDGVEVKRELTGESVTLAPIDEVTAVGTYVAPPPPPAPVAAAPEPQGGGCDPNYADGCVPVSSDVDCAGGSGDGPAYFSGTARVVGSDIYDLDRDGNGIACQS</sequence>
<dbReference type="PROSITE" id="PS51109">
    <property type="entry name" value="G5"/>
    <property type="match status" value="1"/>
</dbReference>
<dbReference type="InterPro" id="IPR011098">
    <property type="entry name" value="G5_dom"/>
</dbReference>
<keyword evidence="3" id="KW-0812">Transmembrane</keyword>
<dbReference type="Proteomes" id="UP000244893">
    <property type="component" value="Unassembled WGS sequence"/>
</dbReference>
<reference evidence="5 6" key="1">
    <citation type="submission" date="2018-05" db="EMBL/GenBank/DDBJ databases">
        <title>Amnibacterium sp. M8JJ-5, whole genome shotgun sequence.</title>
        <authorList>
            <person name="Tuo L."/>
        </authorList>
    </citation>
    <scope>NUCLEOTIDE SEQUENCE [LARGE SCALE GENOMIC DNA]</scope>
    <source>
        <strain evidence="5 6">M8JJ-5</strain>
    </source>
</reference>
<feature type="compositionally biased region" description="Basic and acidic residues" evidence="2">
    <location>
        <begin position="1"/>
        <end position="15"/>
    </location>
</feature>
<keyword evidence="3" id="KW-1133">Transmembrane helix</keyword>
<feature type="region of interest" description="Disordered" evidence="2">
    <location>
        <begin position="1"/>
        <end position="27"/>
    </location>
</feature>
<evidence type="ECO:0000256" key="3">
    <source>
        <dbReference type="SAM" id="Phobius"/>
    </source>
</evidence>
<evidence type="ECO:0000259" key="4">
    <source>
        <dbReference type="PROSITE" id="PS51109"/>
    </source>
</evidence>
<protein>
    <recommendedName>
        <fullName evidence="4">G5 domain-containing protein</fullName>
    </recommendedName>
</protein>
<comment type="caution">
    <text evidence="5">The sequence shown here is derived from an EMBL/GenBank/DDBJ whole genome shotgun (WGS) entry which is preliminary data.</text>
</comment>